<accession>A0A1I2IEY2</accession>
<sequence length="111" mass="12327">MHNCNVNKLLDKMPEFTGSTREKLLSAVQSVDLRGFINELYRPGAKVGDGGTAAILTKEFLDSAFPTHLQKAQDQLRVLNKLAKSGKLSLNDLDILDALADDLEKELRLFK</sequence>
<evidence type="ECO:0000313" key="1">
    <source>
        <dbReference type="EMBL" id="SFF40208.1"/>
    </source>
</evidence>
<gene>
    <name evidence="1" type="ORF">SAMN04487969_13415</name>
</gene>
<dbReference type="RefSeq" id="WP_046234784.1">
    <property type="nucleotide sequence ID" value="NZ_FONN01000034.1"/>
</dbReference>
<organism evidence="1 2">
    <name type="scientific">Paenibacillus algorifonticola</name>
    <dbReference type="NCBI Taxonomy" id="684063"/>
    <lineage>
        <taxon>Bacteria</taxon>
        <taxon>Bacillati</taxon>
        <taxon>Bacillota</taxon>
        <taxon>Bacilli</taxon>
        <taxon>Bacillales</taxon>
        <taxon>Paenibacillaceae</taxon>
        <taxon>Paenibacillus</taxon>
    </lineage>
</organism>
<evidence type="ECO:0000313" key="2">
    <source>
        <dbReference type="Proteomes" id="UP000183410"/>
    </source>
</evidence>
<protein>
    <submittedName>
        <fullName evidence="1">Uncharacterized protein</fullName>
    </submittedName>
</protein>
<proteinExistence type="predicted"/>
<reference evidence="2" key="1">
    <citation type="submission" date="2016-10" db="EMBL/GenBank/DDBJ databases">
        <authorList>
            <person name="Varghese N."/>
            <person name="Submissions S."/>
        </authorList>
    </citation>
    <scope>NUCLEOTIDE SEQUENCE [LARGE SCALE GENOMIC DNA]</scope>
    <source>
        <strain evidence="2">CGMCC 1.10223</strain>
    </source>
</reference>
<dbReference type="AlphaFoldDB" id="A0A1I2IEY2"/>
<keyword evidence="2" id="KW-1185">Reference proteome</keyword>
<dbReference type="Proteomes" id="UP000183410">
    <property type="component" value="Unassembled WGS sequence"/>
</dbReference>
<dbReference type="EMBL" id="FONN01000034">
    <property type="protein sequence ID" value="SFF40208.1"/>
    <property type="molecule type" value="Genomic_DNA"/>
</dbReference>
<name>A0A1I2IEY2_9BACL</name>